<keyword evidence="3" id="KW-1185">Reference proteome</keyword>
<accession>A0A9P5X6P5</accession>
<organism evidence="2 3">
    <name type="scientific">Macrolepiota fuliginosa MF-IS2</name>
    <dbReference type="NCBI Taxonomy" id="1400762"/>
    <lineage>
        <taxon>Eukaryota</taxon>
        <taxon>Fungi</taxon>
        <taxon>Dikarya</taxon>
        <taxon>Basidiomycota</taxon>
        <taxon>Agaricomycotina</taxon>
        <taxon>Agaricomycetes</taxon>
        <taxon>Agaricomycetidae</taxon>
        <taxon>Agaricales</taxon>
        <taxon>Agaricineae</taxon>
        <taxon>Agaricaceae</taxon>
        <taxon>Macrolepiota</taxon>
    </lineage>
</organism>
<feature type="compositionally biased region" description="Low complexity" evidence="1">
    <location>
        <begin position="431"/>
        <end position="440"/>
    </location>
</feature>
<feature type="compositionally biased region" description="Polar residues" evidence="1">
    <location>
        <begin position="119"/>
        <end position="131"/>
    </location>
</feature>
<feature type="compositionally biased region" description="Polar residues" evidence="1">
    <location>
        <begin position="449"/>
        <end position="472"/>
    </location>
</feature>
<dbReference type="AlphaFoldDB" id="A0A9P5X6P5"/>
<feature type="region of interest" description="Disordered" evidence="1">
    <location>
        <begin position="111"/>
        <end position="177"/>
    </location>
</feature>
<gene>
    <name evidence="2" type="ORF">P691DRAFT_777530</name>
</gene>
<feature type="region of interest" description="Disordered" evidence="1">
    <location>
        <begin position="215"/>
        <end position="261"/>
    </location>
</feature>
<name>A0A9P5X6P5_9AGAR</name>
<evidence type="ECO:0000313" key="2">
    <source>
        <dbReference type="EMBL" id="KAF9445483.1"/>
    </source>
</evidence>
<feature type="compositionally biased region" description="Basic and acidic residues" evidence="1">
    <location>
        <begin position="234"/>
        <end position="252"/>
    </location>
</feature>
<reference evidence="2" key="1">
    <citation type="submission" date="2020-11" db="EMBL/GenBank/DDBJ databases">
        <authorList>
            <consortium name="DOE Joint Genome Institute"/>
            <person name="Ahrendt S."/>
            <person name="Riley R."/>
            <person name="Andreopoulos W."/>
            <person name="Labutti K."/>
            <person name="Pangilinan J."/>
            <person name="Ruiz-Duenas F.J."/>
            <person name="Barrasa J.M."/>
            <person name="Sanchez-Garcia M."/>
            <person name="Camarero S."/>
            <person name="Miyauchi S."/>
            <person name="Serrano A."/>
            <person name="Linde D."/>
            <person name="Babiker R."/>
            <person name="Drula E."/>
            <person name="Ayuso-Fernandez I."/>
            <person name="Pacheco R."/>
            <person name="Padilla G."/>
            <person name="Ferreira P."/>
            <person name="Barriuso J."/>
            <person name="Kellner H."/>
            <person name="Castanera R."/>
            <person name="Alfaro M."/>
            <person name="Ramirez L."/>
            <person name="Pisabarro A.G."/>
            <person name="Kuo A."/>
            <person name="Tritt A."/>
            <person name="Lipzen A."/>
            <person name="He G."/>
            <person name="Yan M."/>
            <person name="Ng V."/>
            <person name="Cullen D."/>
            <person name="Martin F."/>
            <person name="Rosso M.-N."/>
            <person name="Henrissat B."/>
            <person name="Hibbett D."/>
            <person name="Martinez A.T."/>
            <person name="Grigoriev I.V."/>
        </authorList>
    </citation>
    <scope>NUCLEOTIDE SEQUENCE</scope>
    <source>
        <strain evidence="2">MF-IS2</strain>
    </source>
</reference>
<feature type="compositionally biased region" description="Polar residues" evidence="1">
    <location>
        <begin position="141"/>
        <end position="162"/>
    </location>
</feature>
<proteinExistence type="predicted"/>
<sequence length="556" mass="61760">MSFNTLRRFTSKFSSRTRHVRNTDSIEDETKKAVIDLVEGRGKLMLAELGQELTLLLKMRRSTYDPETASIVAPVPVRPRREPALIIDPTREEELHPELAAHDYKARPYAVSPTPARSMGTSSNALGSQQHLPEGGPAPGTWSQTLTNAFGHSDQPTSQIATSAEEEPRLHGHLPFPGYPSIPTIPVKTSDSLTFVRTPVRPVPLDQMIQEHTTGGEFGRRKIPLQVQNPDLSESERQGYSRTDQRLLEPSRSRVPSSSPISPTVVASIQVDLSCSYRPSDIGRLCRQCIREVPSLDRIAGPSLYLRRILVSLGALEALMQDQRLNEPEHLEHLQSLGGRIERLLKSYLRKSYETQEEYLRLFEWVPCKLELYVERIQVLLEKITLCPYPDVTHAGPSVPGTGNYPRPETLSRSSSALPGSREYIRHSKSSRTVSSLSRLSPHDIGPSLRQSLNTLGDSKTLQGGSFSQSPVTDGKYLETRLPHSQSKGTDEQSQPAPLSPPSPMMQARGSPVPSQTTDIFVRYNAKQKGKQKAASPEPQITHFFNRPIIGSPSLS</sequence>
<evidence type="ECO:0000313" key="3">
    <source>
        <dbReference type="Proteomes" id="UP000807342"/>
    </source>
</evidence>
<feature type="region of interest" description="Disordered" evidence="1">
    <location>
        <begin position="392"/>
        <end position="556"/>
    </location>
</feature>
<dbReference type="Proteomes" id="UP000807342">
    <property type="component" value="Unassembled WGS sequence"/>
</dbReference>
<comment type="caution">
    <text evidence="2">The sequence shown here is derived from an EMBL/GenBank/DDBJ whole genome shotgun (WGS) entry which is preliminary data.</text>
</comment>
<protein>
    <submittedName>
        <fullName evidence="2">Uncharacterized protein</fullName>
    </submittedName>
</protein>
<evidence type="ECO:0000256" key="1">
    <source>
        <dbReference type="SAM" id="MobiDB-lite"/>
    </source>
</evidence>
<dbReference type="EMBL" id="MU151298">
    <property type="protein sequence ID" value="KAF9445483.1"/>
    <property type="molecule type" value="Genomic_DNA"/>
</dbReference>